<proteinExistence type="predicted"/>
<dbReference type="InterPro" id="IPR012349">
    <property type="entry name" value="Split_barrel_FMN-bd"/>
</dbReference>
<dbReference type="Gene3D" id="2.30.110.10">
    <property type="entry name" value="Electron Transport, Fmn-binding Protein, Chain A"/>
    <property type="match status" value="1"/>
</dbReference>
<dbReference type="PANTHER" id="PTHR34071:SF2">
    <property type="entry name" value="FLAVIN-NUCLEOTIDE-BINDING PROTEIN"/>
    <property type="match status" value="1"/>
</dbReference>
<evidence type="ECO:0000313" key="1">
    <source>
        <dbReference type="EMBL" id="HIU59776.1"/>
    </source>
</evidence>
<dbReference type="SUPFAM" id="SSF50475">
    <property type="entry name" value="FMN-binding split barrel"/>
    <property type="match status" value="1"/>
</dbReference>
<name>A0A9D1MGK6_9FIRM</name>
<reference evidence="1" key="1">
    <citation type="submission" date="2020-10" db="EMBL/GenBank/DDBJ databases">
        <authorList>
            <person name="Gilroy R."/>
        </authorList>
    </citation>
    <scope>NUCLEOTIDE SEQUENCE</scope>
    <source>
        <strain evidence="1">18911</strain>
    </source>
</reference>
<accession>A0A9D1MGK6</accession>
<sequence>MEFRPIRRKTLALDAAETERILTDGSYGVLSLSGDGGYPYGVPVNYVYDGAIYIHSATVGHKVDAITKNSAVSFTVVERHDVRPAQFATAYTSVIVFGIAEFVTDTAGKTAALRALTSKYCPNEGEDKVSDEIAAFFDRTSIIKIVPRHISGKRGAVA</sequence>
<dbReference type="InterPro" id="IPR024747">
    <property type="entry name" value="Pyridox_Oxase-rel"/>
</dbReference>
<dbReference type="Proteomes" id="UP000824094">
    <property type="component" value="Unassembled WGS sequence"/>
</dbReference>
<dbReference type="PANTHER" id="PTHR34071">
    <property type="entry name" value="5-NITROIMIDAZOLE ANTIBIOTICS RESISTANCE PROTEIN, NIMA-FAMILY-RELATED PROTEIN-RELATED"/>
    <property type="match status" value="1"/>
</dbReference>
<organism evidence="1 2">
    <name type="scientific">Candidatus Stercoripulliclostridium merdigallinarum</name>
    <dbReference type="NCBI Taxonomy" id="2840951"/>
    <lineage>
        <taxon>Bacteria</taxon>
        <taxon>Bacillati</taxon>
        <taxon>Bacillota</taxon>
        <taxon>Clostridia</taxon>
        <taxon>Eubacteriales</taxon>
        <taxon>Candidatus Stercoripulliclostridium</taxon>
    </lineage>
</organism>
<reference evidence="1" key="2">
    <citation type="journal article" date="2021" name="PeerJ">
        <title>Extensive microbial diversity within the chicken gut microbiome revealed by metagenomics and culture.</title>
        <authorList>
            <person name="Gilroy R."/>
            <person name="Ravi A."/>
            <person name="Getino M."/>
            <person name="Pursley I."/>
            <person name="Horton D.L."/>
            <person name="Alikhan N.F."/>
            <person name="Baker D."/>
            <person name="Gharbi K."/>
            <person name="Hall N."/>
            <person name="Watson M."/>
            <person name="Adriaenssens E.M."/>
            <person name="Foster-Nyarko E."/>
            <person name="Jarju S."/>
            <person name="Secka A."/>
            <person name="Antonio M."/>
            <person name="Oren A."/>
            <person name="Chaudhuri R.R."/>
            <person name="La Ragione R."/>
            <person name="Hildebrand F."/>
            <person name="Pallen M.J."/>
        </authorList>
    </citation>
    <scope>NUCLEOTIDE SEQUENCE</scope>
    <source>
        <strain evidence="1">18911</strain>
    </source>
</reference>
<comment type="caution">
    <text evidence="1">The sequence shown here is derived from an EMBL/GenBank/DDBJ whole genome shotgun (WGS) entry which is preliminary data.</text>
</comment>
<dbReference type="Pfam" id="PF12900">
    <property type="entry name" value="Pyridox_ox_2"/>
    <property type="match status" value="1"/>
</dbReference>
<dbReference type="AlphaFoldDB" id="A0A9D1MGK6"/>
<dbReference type="EMBL" id="DVNF01000005">
    <property type="protein sequence ID" value="HIU59776.1"/>
    <property type="molecule type" value="Genomic_DNA"/>
</dbReference>
<evidence type="ECO:0000313" key="2">
    <source>
        <dbReference type="Proteomes" id="UP000824094"/>
    </source>
</evidence>
<gene>
    <name evidence="1" type="ORF">IAB05_00125</name>
</gene>
<protein>
    <submittedName>
        <fullName evidence="1">Pyridoxamine 5'-phosphate oxidase family protein</fullName>
    </submittedName>
</protein>